<dbReference type="CDD" id="cd00067">
    <property type="entry name" value="GAL4"/>
    <property type="match status" value="1"/>
</dbReference>
<dbReference type="PANTHER" id="PTHR46910:SF13">
    <property type="entry name" value="SPECIFIC TRANSCRIPTION FACTOR, PUTATIVE (AFU_ORTHOLOGUE AFUA_4G06190)-RELATED"/>
    <property type="match status" value="1"/>
</dbReference>
<evidence type="ECO:0000256" key="1">
    <source>
        <dbReference type="ARBA" id="ARBA00022723"/>
    </source>
</evidence>
<feature type="compositionally biased region" description="Polar residues" evidence="3">
    <location>
        <begin position="27"/>
        <end position="40"/>
    </location>
</feature>
<name>A0A0B7KHB4_BIOOC</name>
<gene>
    <name evidence="5" type="ORF">BN869_000012602_1</name>
</gene>
<dbReference type="InterPro" id="IPR001138">
    <property type="entry name" value="Zn2Cys6_DnaBD"/>
</dbReference>
<protein>
    <recommendedName>
        <fullName evidence="4">Zn(2)-C6 fungal-type domain-containing protein</fullName>
    </recommendedName>
</protein>
<feature type="compositionally biased region" description="Polar residues" evidence="3">
    <location>
        <begin position="191"/>
        <end position="200"/>
    </location>
</feature>
<dbReference type="Gene3D" id="4.10.240.10">
    <property type="entry name" value="Zn(2)-C6 fungal-type DNA-binding domain"/>
    <property type="match status" value="1"/>
</dbReference>
<dbReference type="PROSITE" id="PS50048">
    <property type="entry name" value="ZN2_CY6_FUNGAL_2"/>
    <property type="match status" value="1"/>
</dbReference>
<sequence>MSSNTVNQDSVSNGQDQNDVPSGHGAASTTQAESPTGGSNRSKEACEAATGAEERPTKKVKRAKYITRACTSCQQRKIKCDGCEPCGQCVAKKRTCVSVPRKHEARYDWEIGGDPNSSLSREILDRLASAERQLRILSRGGIEVDTRSSHELLRRRGSSDEAEEARKPTTEFQKALEVEGQTFAGELSITPNLEQSNNDGPSHHEDDSSPSSFVRALDPALSETGSRKIRGWLEKILIQHGIAPDEQKWRRDLAVYMEEVHPLYAFLHPPTVWETFDEMWEYSALWSITDTTERREKHISLALVFFCIALGRCSVSSRMRDESGVYSSGFGMYSVGMALLQNVMELGDVKTRSLPTLQVLILRVIYLFRLDANQQASQVLALLVSIAHATGLHRQSTLDPMPAFYNQLHCRVWWVIYALDRRIALESGKPYLIQDRNVDTAFPLDLTDDCLSRYRTRPDTVADLQSDIMTQVAENPSESAVPYMIALIRYSRAAAKAWEILYGVKASSMSASAMVDYVDTVLGKLLDAVPDCLRYDPDLPCEPQFSNRLRWQIKQTMLLFTCCTYVRVLIQKPFIPMSRSVERGEDDELESATACASLAASVLTAHQKLNDNGIKYSFALSHYVTSCTMIMLGLVSREPGFKRRYGNLLLSAARCLNMYCHEVWVSGKMMRLVSKLTRLVQRTLSSKKTDGHASERQDSGGGNMHQQLTPHSEDQEGCHPPQVLDSSMPPLSMTDDRRIEHTREWNLDGHSAKPRILAANVAERRYTTEEDQHRFSTSWMGRSSLDERTDRAISDPDLRAILDGSERYGVDFRSSGLLADQSLGGLELSNASVDGDFGQFKLGALGLSNVTDLEVTNDPSLMDLFDNSPMMNFGGLG</sequence>
<reference evidence="5" key="1">
    <citation type="submission" date="2015-01" db="EMBL/GenBank/DDBJ databases">
        <authorList>
            <person name="Durling Mikael"/>
        </authorList>
    </citation>
    <scope>NUCLEOTIDE SEQUENCE</scope>
</reference>
<dbReference type="InterPro" id="IPR050987">
    <property type="entry name" value="AtrR-like"/>
</dbReference>
<dbReference type="InterPro" id="IPR007219">
    <property type="entry name" value="XnlR_reg_dom"/>
</dbReference>
<feature type="compositionally biased region" description="Basic and acidic residues" evidence="3">
    <location>
        <begin position="41"/>
        <end position="57"/>
    </location>
</feature>
<dbReference type="AlphaFoldDB" id="A0A0B7KHB4"/>
<feature type="compositionally biased region" description="Basic and acidic residues" evidence="3">
    <location>
        <begin position="687"/>
        <end position="698"/>
    </location>
</feature>
<evidence type="ECO:0000313" key="5">
    <source>
        <dbReference type="EMBL" id="CEO56544.1"/>
    </source>
</evidence>
<feature type="compositionally biased region" description="Polar residues" evidence="3">
    <location>
        <begin position="1"/>
        <end position="20"/>
    </location>
</feature>
<evidence type="ECO:0000256" key="3">
    <source>
        <dbReference type="SAM" id="MobiDB-lite"/>
    </source>
</evidence>
<evidence type="ECO:0000259" key="4">
    <source>
        <dbReference type="PROSITE" id="PS50048"/>
    </source>
</evidence>
<feature type="region of interest" description="Disordered" evidence="3">
    <location>
        <begin position="150"/>
        <end position="170"/>
    </location>
</feature>
<dbReference type="InterPro" id="IPR036864">
    <property type="entry name" value="Zn2-C6_fun-type_DNA-bd_sf"/>
</dbReference>
<dbReference type="EMBL" id="CDPU01000069">
    <property type="protein sequence ID" value="CEO56544.1"/>
    <property type="molecule type" value="Genomic_DNA"/>
</dbReference>
<feature type="region of interest" description="Disordered" evidence="3">
    <location>
        <begin position="1"/>
        <end position="59"/>
    </location>
</feature>
<evidence type="ECO:0000256" key="2">
    <source>
        <dbReference type="ARBA" id="ARBA00023242"/>
    </source>
</evidence>
<dbReference type="GO" id="GO:0003677">
    <property type="term" value="F:DNA binding"/>
    <property type="evidence" value="ECO:0007669"/>
    <property type="project" value="InterPro"/>
</dbReference>
<dbReference type="CDD" id="cd12148">
    <property type="entry name" value="fungal_TF_MHR"/>
    <property type="match status" value="1"/>
</dbReference>
<dbReference type="Pfam" id="PF00172">
    <property type="entry name" value="Zn_clus"/>
    <property type="match status" value="1"/>
</dbReference>
<dbReference type="Pfam" id="PF04082">
    <property type="entry name" value="Fungal_trans"/>
    <property type="match status" value="1"/>
</dbReference>
<proteinExistence type="predicted"/>
<keyword evidence="1" id="KW-0479">Metal-binding</keyword>
<accession>A0A0B7KHB4</accession>
<feature type="region of interest" description="Disordered" evidence="3">
    <location>
        <begin position="191"/>
        <end position="213"/>
    </location>
</feature>
<dbReference type="SMART" id="SM00066">
    <property type="entry name" value="GAL4"/>
    <property type="match status" value="1"/>
</dbReference>
<organism evidence="5">
    <name type="scientific">Bionectria ochroleuca</name>
    <name type="common">Gliocladium roseum</name>
    <dbReference type="NCBI Taxonomy" id="29856"/>
    <lineage>
        <taxon>Eukaryota</taxon>
        <taxon>Fungi</taxon>
        <taxon>Dikarya</taxon>
        <taxon>Ascomycota</taxon>
        <taxon>Pezizomycotina</taxon>
        <taxon>Sordariomycetes</taxon>
        <taxon>Hypocreomycetidae</taxon>
        <taxon>Hypocreales</taxon>
        <taxon>Bionectriaceae</taxon>
        <taxon>Clonostachys</taxon>
    </lineage>
</organism>
<dbReference type="PANTHER" id="PTHR46910">
    <property type="entry name" value="TRANSCRIPTION FACTOR PDR1"/>
    <property type="match status" value="1"/>
</dbReference>
<dbReference type="SUPFAM" id="SSF57701">
    <property type="entry name" value="Zn2/Cys6 DNA-binding domain"/>
    <property type="match status" value="1"/>
</dbReference>
<keyword evidence="2" id="KW-0539">Nucleus</keyword>
<dbReference type="GO" id="GO:0008270">
    <property type="term" value="F:zinc ion binding"/>
    <property type="evidence" value="ECO:0007669"/>
    <property type="project" value="InterPro"/>
</dbReference>
<dbReference type="GO" id="GO:0000981">
    <property type="term" value="F:DNA-binding transcription factor activity, RNA polymerase II-specific"/>
    <property type="evidence" value="ECO:0007669"/>
    <property type="project" value="InterPro"/>
</dbReference>
<feature type="domain" description="Zn(2)-C6 fungal-type" evidence="4">
    <location>
        <begin position="69"/>
        <end position="98"/>
    </location>
</feature>
<feature type="region of interest" description="Disordered" evidence="3">
    <location>
        <begin position="684"/>
        <end position="734"/>
    </location>
</feature>
<dbReference type="GO" id="GO:0006351">
    <property type="term" value="P:DNA-templated transcription"/>
    <property type="evidence" value="ECO:0007669"/>
    <property type="project" value="InterPro"/>
</dbReference>
<dbReference type="SMART" id="SM00906">
    <property type="entry name" value="Fungal_trans"/>
    <property type="match status" value="1"/>
</dbReference>